<proteinExistence type="predicted"/>
<sequence length="195" mass="22630">MEKILSEKKVDIHSFIKNTSKKSVILLNNLIENGIKNIGEFYIDCSTLEDYNFVDIRYSDKFKDLFTKLMKFEGPCLYYFTITSGHLPQEIITEIQKYATTEASKSIPAIKSKVPNSNILYVGKVKRGMWGRLIQHLGFYKVKGTQGLQLYYWTQELKLSVKLTVLEFEPEMIDLISFFENELAKELNPILGKHK</sequence>
<gene>
    <name evidence="1" type="ORF">ABS766_08660</name>
</gene>
<dbReference type="RefSeq" id="WP_408084740.1">
    <property type="nucleotide sequence ID" value="NZ_JBELPZ010000007.1"/>
</dbReference>
<evidence type="ECO:0000313" key="1">
    <source>
        <dbReference type="EMBL" id="MFL9844489.1"/>
    </source>
</evidence>
<accession>A0ABW8YWP9</accession>
<protein>
    <recommendedName>
        <fullName evidence="3">GIY-YIG domain-containing protein</fullName>
    </recommendedName>
</protein>
<keyword evidence="2" id="KW-1185">Reference proteome</keyword>
<evidence type="ECO:0008006" key="3">
    <source>
        <dbReference type="Google" id="ProtNLM"/>
    </source>
</evidence>
<name>A0ABW8YWP9_9FLAO</name>
<evidence type="ECO:0000313" key="2">
    <source>
        <dbReference type="Proteomes" id="UP001629156"/>
    </source>
</evidence>
<dbReference type="EMBL" id="JBELPZ010000007">
    <property type="protein sequence ID" value="MFL9844489.1"/>
    <property type="molecule type" value="Genomic_DNA"/>
</dbReference>
<reference evidence="1 2" key="1">
    <citation type="submission" date="2024-06" db="EMBL/GenBank/DDBJ databases">
        <authorList>
            <person name="Kaempfer P."/>
            <person name="Viver T."/>
        </authorList>
    </citation>
    <scope>NUCLEOTIDE SEQUENCE [LARGE SCALE GENOMIC DNA]</scope>
    <source>
        <strain evidence="1 2">ST-119</strain>
    </source>
</reference>
<dbReference type="Proteomes" id="UP001629156">
    <property type="component" value="Unassembled WGS sequence"/>
</dbReference>
<organism evidence="1 2">
    <name type="scientific">Flavobacterium rhizosphaerae</name>
    <dbReference type="NCBI Taxonomy" id="3163298"/>
    <lineage>
        <taxon>Bacteria</taxon>
        <taxon>Pseudomonadati</taxon>
        <taxon>Bacteroidota</taxon>
        <taxon>Flavobacteriia</taxon>
        <taxon>Flavobacteriales</taxon>
        <taxon>Flavobacteriaceae</taxon>
        <taxon>Flavobacterium</taxon>
    </lineage>
</organism>
<comment type="caution">
    <text evidence="1">The sequence shown here is derived from an EMBL/GenBank/DDBJ whole genome shotgun (WGS) entry which is preliminary data.</text>
</comment>